<protein>
    <submittedName>
        <fullName evidence="1">Uncharacterized protein</fullName>
    </submittedName>
</protein>
<proteinExistence type="predicted"/>
<organism evidence="1 2">
    <name type="scientific">Eumeta variegata</name>
    <name type="common">Bagworm moth</name>
    <name type="synonym">Eumeta japonica</name>
    <dbReference type="NCBI Taxonomy" id="151549"/>
    <lineage>
        <taxon>Eukaryota</taxon>
        <taxon>Metazoa</taxon>
        <taxon>Ecdysozoa</taxon>
        <taxon>Arthropoda</taxon>
        <taxon>Hexapoda</taxon>
        <taxon>Insecta</taxon>
        <taxon>Pterygota</taxon>
        <taxon>Neoptera</taxon>
        <taxon>Endopterygota</taxon>
        <taxon>Lepidoptera</taxon>
        <taxon>Glossata</taxon>
        <taxon>Ditrysia</taxon>
        <taxon>Tineoidea</taxon>
        <taxon>Psychidae</taxon>
        <taxon>Oiketicinae</taxon>
        <taxon>Eumeta</taxon>
    </lineage>
</organism>
<dbReference type="AlphaFoldDB" id="A0A4C1VHF3"/>
<dbReference type="Proteomes" id="UP000299102">
    <property type="component" value="Unassembled WGS sequence"/>
</dbReference>
<keyword evidence="2" id="KW-1185">Reference proteome</keyword>
<evidence type="ECO:0000313" key="1">
    <source>
        <dbReference type="EMBL" id="GBP38083.1"/>
    </source>
</evidence>
<reference evidence="1 2" key="1">
    <citation type="journal article" date="2019" name="Commun. Biol.">
        <title>The bagworm genome reveals a unique fibroin gene that provides high tensile strength.</title>
        <authorList>
            <person name="Kono N."/>
            <person name="Nakamura H."/>
            <person name="Ohtoshi R."/>
            <person name="Tomita M."/>
            <person name="Numata K."/>
            <person name="Arakawa K."/>
        </authorList>
    </citation>
    <scope>NUCLEOTIDE SEQUENCE [LARGE SCALE GENOMIC DNA]</scope>
</reference>
<dbReference type="EMBL" id="BGZK01000343">
    <property type="protein sequence ID" value="GBP38083.1"/>
    <property type="molecule type" value="Genomic_DNA"/>
</dbReference>
<gene>
    <name evidence="1" type="ORF">EVAR_95210_1</name>
</gene>
<name>A0A4C1VHF3_EUMVA</name>
<sequence>MSRLQQTGVVSHVLYRVSSTHMDVLTYLCVCVFVRSQQAETKKTKASRETSLEEKRSHIDRETVCRERETNWEIKRVKPGWALRKQTFDGAGGAGAGGRSTHGAGAGAGPLAFAKTMQPPDGAALRMDLPLATIIVF</sequence>
<accession>A0A4C1VHF3</accession>
<comment type="caution">
    <text evidence="1">The sequence shown here is derived from an EMBL/GenBank/DDBJ whole genome shotgun (WGS) entry which is preliminary data.</text>
</comment>
<evidence type="ECO:0000313" key="2">
    <source>
        <dbReference type="Proteomes" id="UP000299102"/>
    </source>
</evidence>